<dbReference type="EMBL" id="LSZW01000002">
    <property type="protein sequence ID" value="KXK67134.1"/>
    <property type="molecule type" value="Genomic_DNA"/>
</dbReference>
<accession>A0A136Q956</accession>
<keyword evidence="2" id="KW-1185">Reference proteome</keyword>
<dbReference type="KEGG" id="cmiu:B1H56_13205"/>
<proteinExistence type="predicted"/>
<reference evidence="1 2" key="1">
    <citation type="submission" date="2016-02" db="EMBL/GenBank/DDBJ databases">
        <authorList>
            <person name="Wen L."/>
            <person name="He K."/>
            <person name="Yang H."/>
        </authorList>
    </citation>
    <scope>NUCLEOTIDE SEQUENCE [LARGE SCALE GENOMIC DNA]</scope>
    <source>
        <strain evidence="1 2">DSM 22607</strain>
    </source>
</reference>
<sequence>MLVQTIMRTRVGRLFSGGITMPNLCPVKQFHDYNSLVQILIDHGLIVNNRSTVENFLKKVNYYRFSGYFLTFKNGSNFYPDVTFEAIEDLYYFDHELKVLLLKYIARVEIAFRNAISHHHAEAYGSTGYLKSDNFDNIHYYAQFICNLDKTIKRSNDVFVAHHKNKYGAVFPVWVAVQTITIGALSKLYDNMLTPDKKHIAKTYFNSSWVYVSSWFKSVADLRNICAHWGRLYNRPVSSPKLDGKKYPPAIVKRNRVFCQIVAMYNLLSKECQQSFRDEFKNIIATHPNILLSHLGCNGDWEDYLR</sequence>
<comment type="caution">
    <text evidence="1">The sequence shown here is derived from an EMBL/GenBank/DDBJ whole genome shotgun (WGS) entry which is preliminary data.</text>
</comment>
<dbReference type="Proteomes" id="UP000070366">
    <property type="component" value="Unassembled WGS sequence"/>
</dbReference>
<organism evidence="1 2">
    <name type="scientific">Christensenella minuta</name>
    <dbReference type="NCBI Taxonomy" id="626937"/>
    <lineage>
        <taxon>Bacteria</taxon>
        <taxon>Bacillati</taxon>
        <taxon>Bacillota</taxon>
        <taxon>Clostridia</taxon>
        <taxon>Christensenellales</taxon>
        <taxon>Christensenellaceae</taxon>
        <taxon>Christensenella</taxon>
    </lineage>
</organism>
<protein>
    <submittedName>
        <fullName evidence="1">Abi-like protein</fullName>
    </submittedName>
</protein>
<name>A0A136Q956_9FIRM</name>
<evidence type="ECO:0000313" key="1">
    <source>
        <dbReference type="EMBL" id="KXK67134.1"/>
    </source>
</evidence>
<evidence type="ECO:0000313" key="2">
    <source>
        <dbReference type="Proteomes" id="UP000070366"/>
    </source>
</evidence>
<gene>
    <name evidence="1" type="ORF">HMPREF3293_00058</name>
</gene>
<dbReference type="STRING" id="626937.HMPREF3293_00058"/>
<dbReference type="OrthoDB" id="5363652at2"/>
<dbReference type="InterPro" id="IPR011664">
    <property type="entry name" value="Abi_system_AbiD/AbiF-like"/>
</dbReference>
<dbReference type="AlphaFoldDB" id="A0A136Q956"/>
<dbReference type="Pfam" id="PF07751">
    <property type="entry name" value="Abi_2"/>
    <property type="match status" value="1"/>
</dbReference>